<keyword evidence="7" id="KW-0808">Transferase</keyword>
<dbReference type="RefSeq" id="WP_344281401.1">
    <property type="nucleotide sequence ID" value="NZ_BAAAKV010000054.1"/>
</dbReference>
<reference evidence="13 14" key="1">
    <citation type="journal article" date="2019" name="Int. J. Syst. Evol. Microbiol.">
        <title>The Global Catalogue of Microorganisms (GCM) 10K type strain sequencing project: providing services to taxonomists for standard genome sequencing and annotation.</title>
        <authorList>
            <consortium name="The Broad Institute Genomics Platform"/>
            <consortium name="The Broad Institute Genome Sequencing Center for Infectious Disease"/>
            <person name="Wu L."/>
            <person name="Ma J."/>
        </authorList>
    </citation>
    <scope>NUCLEOTIDE SEQUENCE [LARGE SCALE GENOMIC DNA]</scope>
    <source>
        <strain evidence="13 14">JCM 12696</strain>
    </source>
</reference>
<dbReference type="EC" id="2.1.1.77" evidence="3"/>
<evidence type="ECO:0000256" key="7">
    <source>
        <dbReference type="ARBA" id="ARBA00022679"/>
    </source>
</evidence>
<protein>
    <recommendedName>
        <fullName evidence="4">Protein-L-isoaspartate O-methyltransferase</fullName>
        <ecNumber evidence="3">2.1.1.77</ecNumber>
    </recommendedName>
    <alternativeName>
        <fullName evidence="11">L-isoaspartyl protein carboxyl methyltransferase</fullName>
    </alternativeName>
    <alternativeName>
        <fullName evidence="9">Protein L-isoaspartyl methyltransferase</fullName>
    </alternativeName>
    <alternativeName>
        <fullName evidence="10">Protein-beta-aspartate methyltransferase</fullName>
    </alternativeName>
</protein>
<evidence type="ECO:0000256" key="12">
    <source>
        <dbReference type="SAM" id="MobiDB-lite"/>
    </source>
</evidence>
<dbReference type="GO" id="GO:0008168">
    <property type="term" value="F:methyltransferase activity"/>
    <property type="evidence" value="ECO:0007669"/>
    <property type="project" value="UniProtKB-KW"/>
</dbReference>
<gene>
    <name evidence="13" type="ORF">GCM10009654_51970</name>
</gene>
<dbReference type="PANTHER" id="PTHR11579:SF0">
    <property type="entry name" value="PROTEIN-L-ISOASPARTATE(D-ASPARTATE) O-METHYLTRANSFERASE"/>
    <property type="match status" value="1"/>
</dbReference>
<dbReference type="EMBL" id="BAAAKV010000054">
    <property type="protein sequence ID" value="GAA1187961.1"/>
    <property type="molecule type" value="Genomic_DNA"/>
</dbReference>
<dbReference type="PANTHER" id="PTHR11579">
    <property type="entry name" value="PROTEIN-L-ISOASPARTATE O-METHYLTRANSFERASE"/>
    <property type="match status" value="1"/>
</dbReference>
<evidence type="ECO:0000256" key="4">
    <source>
        <dbReference type="ARBA" id="ARBA00013346"/>
    </source>
</evidence>
<proteinExistence type="inferred from homology"/>
<evidence type="ECO:0000256" key="6">
    <source>
        <dbReference type="ARBA" id="ARBA00022603"/>
    </source>
</evidence>
<dbReference type="CDD" id="cd02440">
    <property type="entry name" value="AdoMet_MTases"/>
    <property type="match status" value="1"/>
</dbReference>
<evidence type="ECO:0000313" key="14">
    <source>
        <dbReference type="Proteomes" id="UP001501371"/>
    </source>
</evidence>
<keyword evidence="8" id="KW-0949">S-adenosyl-L-methionine</keyword>
<evidence type="ECO:0000256" key="5">
    <source>
        <dbReference type="ARBA" id="ARBA00022490"/>
    </source>
</evidence>
<comment type="similarity">
    <text evidence="2">Belongs to the methyltransferase superfamily. L-isoaspartyl/D-aspartyl protein methyltransferase family.</text>
</comment>
<evidence type="ECO:0000256" key="8">
    <source>
        <dbReference type="ARBA" id="ARBA00022691"/>
    </source>
</evidence>
<organism evidence="13 14">
    <name type="scientific">Streptomyces hebeiensis</name>
    <dbReference type="NCBI Taxonomy" id="229486"/>
    <lineage>
        <taxon>Bacteria</taxon>
        <taxon>Bacillati</taxon>
        <taxon>Actinomycetota</taxon>
        <taxon>Actinomycetes</taxon>
        <taxon>Kitasatosporales</taxon>
        <taxon>Streptomycetaceae</taxon>
        <taxon>Streptomyces</taxon>
    </lineage>
</organism>
<keyword evidence="6 13" id="KW-0489">Methyltransferase</keyword>
<keyword evidence="14" id="KW-1185">Reference proteome</keyword>
<name>A0ABN1V0M8_9ACTN</name>
<dbReference type="Pfam" id="PF01135">
    <property type="entry name" value="PCMT"/>
    <property type="match status" value="1"/>
</dbReference>
<comment type="subcellular location">
    <subcellularLocation>
        <location evidence="1">Cytoplasm</location>
    </subcellularLocation>
</comment>
<evidence type="ECO:0000256" key="2">
    <source>
        <dbReference type="ARBA" id="ARBA00005369"/>
    </source>
</evidence>
<sequence>MTTDLARGLDDLRARAAAELDAADGFAEPWMRDLFVRVPRHAFVPERVWEWSVEAGSYQPLDRADDPDGWARRVHDMTRPVVTQVDDGRPGPAGGGLSTSSISAPDAVFAMLAALDVRPGQRVLEIGTGTGYNTALLCERTGEGTGEAPGKGEGAGTGTGEVPGMGTGGRNVTTVEIDAEVARAAAEALRTAGYHPTLVIGDGEDGHRRKAPYDRIISTAALSRVPGAWITQTRPGGLIVAPWRTTLQPRGLAVLRVATEGDRAEGHFGHPMAFMDLRGQRRAGRSPLHTLYTPDAWETARRGTTDLEPDWLTDDFHARFAVGLMLPGMYAERQDTDAGPAWWLSTATSWAHLAGRSVRQWGPRDLVADLEEAHRRWSKAGEPELYDYGLTVTADGGQYPWLHDPEQPVWQPDTDSPP</sequence>
<feature type="region of interest" description="Disordered" evidence="12">
    <location>
        <begin position="143"/>
        <end position="169"/>
    </location>
</feature>
<evidence type="ECO:0000256" key="11">
    <source>
        <dbReference type="ARBA" id="ARBA00031350"/>
    </source>
</evidence>
<dbReference type="InterPro" id="IPR000682">
    <property type="entry name" value="PCMT"/>
</dbReference>
<keyword evidence="5" id="KW-0963">Cytoplasm</keyword>
<dbReference type="GO" id="GO:0032259">
    <property type="term" value="P:methylation"/>
    <property type="evidence" value="ECO:0007669"/>
    <property type="project" value="UniProtKB-KW"/>
</dbReference>
<evidence type="ECO:0000256" key="10">
    <source>
        <dbReference type="ARBA" id="ARBA00031323"/>
    </source>
</evidence>
<dbReference type="InterPro" id="IPR029063">
    <property type="entry name" value="SAM-dependent_MTases_sf"/>
</dbReference>
<evidence type="ECO:0000313" key="13">
    <source>
        <dbReference type="EMBL" id="GAA1187961.1"/>
    </source>
</evidence>
<evidence type="ECO:0000256" key="1">
    <source>
        <dbReference type="ARBA" id="ARBA00004496"/>
    </source>
</evidence>
<comment type="caution">
    <text evidence="13">The sequence shown here is derived from an EMBL/GenBank/DDBJ whole genome shotgun (WGS) entry which is preliminary data.</text>
</comment>
<evidence type="ECO:0000256" key="9">
    <source>
        <dbReference type="ARBA" id="ARBA00030757"/>
    </source>
</evidence>
<dbReference type="Gene3D" id="3.40.50.150">
    <property type="entry name" value="Vaccinia Virus protein VP39"/>
    <property type="match status" value="1"/>
</dbReference>
<evidence type="ECO:0000256" key="3">
    <source>
        <dbReference type="ARBA" id="ARBA00011890"/>
    </source>
</evidence>
<accession>A0ABN1V0M8</accession>
<dbReference type="SUPFAM" id="SSF53335">
    <property type="entry name" value="S-adenosyl-L-methionine-dependent methyltransferases"/>
    <property type="match status" value="1"/>
</dbReference>
<dbReference type="Proteomes" id="UP001501371">
    <property type="component" value="Unassembled WGS sequence"/>
</dbReference>